<keyword evidence="4 10" id="KW-0808">Transferase</keyword>
<dbReference type="InterPro" id="IPR020616">
    <property type="entry name" value="Thiolase_N"/>
</dbReference>
<dbReference type="InterPro" id="IPR002155">
    <property type="entry name" value="Thiolase"/>
</dbReference>
<reference evidence="13 14" key="1">
    <citation type="submission" date="2019-04" db="EMBL/GenBank/DDBJ databases">
        <authorList>
            <person name="Feng G."/>
            <person name="Zhang J."/>
            <person name="Zhu H."/>
        </authorList>
    </citation>
    <scope>NUCLEOTIDE SEQUENCE [LARGE SCALE GENOMIC DNA]</scope>
    <source>
        <strain evidence="13 14">92R-1</strain>
    </source>
</reference>
<comment type="subunit">
    <text evidence="2">Homotetramer.</text>
</comment>
<feature type="active site" description="Proton acceptor" evidence="9">
    <location>
        <position position="349"/>
    </location>
</feature>
<keyword evidence="7" id="KW-0630">Potassium</keyword>
<dbReference type="Pfam" id="PF02803">
    <property type="entry name" value="Thiolase_C"/>
    <property type="match status" value="1"/>
</dbReference>
<dbReference type="EC" id="2.3.1.9" evidence="3"/>
<dbReference type="PIRSF" id="PIRSF000429">
    <property type="entry name" value="Ac-CoA_Ac_transf"/>
    <property type="match status" value="1"/>
</dbReference>
<name>A0A4Z0P9U3_9BACT</name>
<dbReference type="Proteomes" id="UP000298337">
    <property type="component" value="Unassembled WGS sequence"/>
</dbReference>
<dbReference type="GO" id="GO:0003985">
    <property type="term" value="F:acetyl-CoA C-acetyltransferase activity"/>
    <property type="evidence" value="ECO:0007669"/>
    <property type="project" value="UniProtKB-EC"/>
</dbReference>
<dbReference type="FunFam" id="3.40.47.10:FF:000007">
    <property type="entry name" value="acetyl-CoA acetyltransferase, mitochondrial"/>
    <property type="match status" value="1"/>
</dbReference>
<evidence type="ECO:0000313" key="13">
    <source>
        <dbReference type="EMBL" id="TGE08740.1"/>
    </source>
</evidence>
<gene>
    <name evidence="13" type="ORF">EU556_13720</name>
</gene>
<accession>A0A4Z0P9U3</accession>
<keyword evidence="5" id="KW-0479">Metal-binding</keyword>
<dbReference type="GO" id="GO:0006635">
    <property type="term" value="P:fatty acid beta-oxidation"/>
    <property type="evidence" value="ECO:0007669"/>
    <property type="project" value="TreeGrafter"/>
</dbReference>
<comment type="caution">
    <text evidence="13">The sequence shown here is derived from an EMBL/GenBank/DDBJ whole genome shotgun (WGS) entry which is preliminary data.</text>
</comment>
<evidence type="ECO:0000256" key="9">
    <source>
        <dbReference type="PIRSR" id="PIRSR000429-1"/>
    </source>
</evidence>
<feature type="active site" description="Acyl-thioester intermediate" evidence="9">
    <location>
        <position position="90"/>
    </location>
</feature>
<dbReference type="EMBL" id="SRLA01000002">
    <property type="protein sequence ID" value="TGE08740.1"/>
    <property type="molecule type" value="Genomic_DNA"/>
</dbReference>
<protein>
    <recommendedName>
        <fullName evidence="3">acetyl-CoA C-acetyltransferase</fullName>
        <ecNumber evidence="3">2.3.1.9</ecNumber>
    </recommendedName>
</protein>
<keyword evidence="8 10" id="KW-0012">Acyltransferase</keyword>
<evidence type="ECO:0000256" key="10">
    <source>
        <dbReference type="RuleBase" id="RU003557"/>
    </source>
</evidence>
<keyword evidence="14" id="KW-1185">Reference proteome</keyword>
<dbReference type="OrthoDB" id="9764892at2"/>
<keyword evidence="6" id="KW-0809">Transit peptide</keyword>
<feature type="active site" description="Proton acceptor" evidence="9">
    <location>
        <position position="379"/>
    </location>
</feature>
<dbReference type="InterPro" id="IPR020610">
    <property type="entry name" value="Thiolase_AS"/>
</dbReference>
<evidence type="ECO:0000313" key="14">
    <source>
        <dbReference type="Proteomes" id="UP000298337"/>
    </source>
</evidence>
<evidence type="ECO:0000256" key="4">
    <source>
        <dbReference type="ARBA" id="ARBA00022679"/>
    </source>
</evidence>
<dbReference type="Pfam" id="PF00108">
    <property type="entry name" value="Thiolase_N"/>
    <property type="match status" value="1"/>
</dbReference>
<dbReference type="PROSITE" id="PS00099">
    <property type="entry name" value="THIOLASE_3"/>
    <property type="match status" value="1"/>
</dbReference>
<evidence type="ECO:0000256" key="1">
    <source>
        <dbReference type="ARBA" id="ARBA00010982"/>
    </source>
</evidence>
<dbReference type="PROSITE" id="PS00737">
    <property type="entry name" value="THIOLASE_2"/>
    <property type="match status" value="1"/>
</dbReference>
<dbReference type="SUPFAM" id="SSF53901">
    <property type="entry name" value="Thiolase-like"/>
    <property type="match status" value="2"/>
</dbReference>
<dbReference type="GO" id="GO:0046872">
    <property type="term" value="F:metal ion binding"/>
    <property type="evidence" value="ECO:0007669"/>
    <property type="project" value="UniProtKB-KW"/>
</dbReference>
<dbReference type="CDD" id="cd00751">
    <property type="entry name" value="thiolase"/>
    <property type="match status" value="1"/>
</dbReference>
<evidence type="ECO:0000259" key="11">
    <source>
        <dbReference type="Pfam" id="PF00108"/>
    </source>
</evidence>
<dbReference type="Gene3D" id="3.40.47.10">
    <property type="match status" value="1"/>
</dbReference>
<dbReference type="PANTHER" id="PTHR18919">
    <property type="entry name" value="ACETYL-COA C-ACYLTRANSFERASE"/>
    <property type="match status" value="1"/>
</dbReference>
<feature type="domain" description="Thiolase N-terminal" evidence="11">
    <location>
        <begin position="6"/>
        <end position="263"/>
    </location>
</feature>
<dbReference type="AlphaFoldDB" id="A0A4Z0P9U3"/>
<evidence type="ECO:0000256" key="7">
    <source>
        <dbReference type="ARBA" id="ARBA00022958"/>
    </source>
</evidence>
<dbReference type="PANTHER" id="PTHR18919:SF156">
    <property type="entry name" value="ACETYL-COA ACETYLTRANSFERASE, MITOCHONDRIAL"/>
    <property type="match status" value="1"/>
</dbReference>
<sequence>MQVKEVVIVAAVRTPIGSFGGSLSSLSATDLGAIALKGALEKAGVDPSEVEQVIMGNVISANLGQAPARQAAKKAGLPDTVECTTVNKVCASGTKAIMFASQAIMLGQSDVILAGGMESMSNVPYYLDKARFGAKYGHGQMIDGLMKDGLWDPYNDYAMGNAADATAAHYGITREEQDAFAQQSYERSAQAAKAGKKKDEIIPVTITVRGKSTVVEDDEEYTKVDFTKFAGLKPAFTKEGSVTAANASTLNDGAAAVLLMSREKAEELGIKPLARIRGFADAEQAPEWFTTSPSLAIPKALKHAGLEAKDVDFYEINEAFSVVSLANNKLLNLEGTKVNVYGGAVSLGHPLGASGARIVTTLLNVLQNEGGTIGVTGICNGGGGASSIVVEKL</sequence>
<evidence type="ECO:0000256" key="8">
    <source>
        <dbReference type="ARBA" id="ARBA00023315"/>
    </source>
</evidence>
<feature type="domain" description="Thiolase C-terminal" evidence="12">
    <location>
        <begin position="271"/>
        <end position="392"/>
    </location>
</feature>
<dbReference type="InterPro" id="IPR020617">
    <property type="entry name" value="Thiolase_C"/>
</dbReference>
<evidence type="ECO:0000256" key="2">
    <source>
        <dbReference type="ARBA" id="ARBA00011881"/>
    </source>
</evidence>
<evidence type="ECO:0000259" key="12">
    <source>
        <dbReference type="Pfam" id="PF02803"/>
    </source>
</evidence>
<dbReference type="InterPro" id="IPR016039">
    <property type="entry name" value="Thiolase-like"/>
</dbReference>
<comment type="similarity">
    <text evidence="1 10">Belongs to the thiolase-like superfamily. Thiolase family.</text>
</comment>
<proteinExistence type="inferred from homology"/>
<evidence type="ECO:0000256" key="3">
    <source>
        <dbReference type="ARBA" id="ARBA00012705"/>
    </source>
</evidence>
<evidence type="ECO:0000256" key="5">
    <source>
        <dbReference type="ARBA" id="ARBA00022723"/>
    </source>
</evidence>
<evidence type="ECO:0000256" key="6">
    <source>
        <dbReference type="ARBA" id="ARBA00022946"/>
    </source>
</evidence>
<dbReference type="RefSeq" id="WP_135434650.1">
    <property type="nucleotide sequence ID" value="NZ_SRLA01000002.1"/>
</dbReference>
<organism evidence="13 14">
    <name type="scientific">Hymenobacter fodinae</name>
    <dbReference type="NCBI Taxonomy" id="2510796"/>
    <lineage>
        <taxon>Bacteria</taxon>
        <taxon>Pseudomonadati</taxon>
        <taxon>Bacteroidota</taxon>
        <taxon>Cytophagia</taxon>
        <taxon>Cytophagales</taxon>
        <taxon>Hymenobacteraceae</taxon>
        <taxon>Hymenobacter</taxon>
    </lineage>
</organism>
<dbReference type="InterPro" id="IPR020613">
    <property type="entry name" value="Thiolase_CS"/>
</dbReference>